<dbReference type="EMBL" id="GEDV01011912">
    <property type="protein sequence ID" value="JAP76645.1"/>
    <property type="molecule type" value="Transcribed_RNA"/>
</dbReference>
<sequence length="96" mass="10963">MCSFVLLFLCELQGQKYSFVSAKIDSRCGCVCVNYVRLVSPRDVDLSTEEKMHLLSGLWNGSTKAYVTASAVRFFEGPRLFTTAQRRLWRSSWSLL</sequence>
<name>A0A131YDT4_RHIAP</name>
<organism evidence="2">
    <name type="scientific">Rhipicephalus appendiculatus</name>
    <name type="common">Brown ear tick</name>
    <dbReference type="NCBI Taxonomy" id="34631"/>
    <lineage>
        <taxon>Eukaryota</taxon>
        <taxon>Metazoa</taxon>
        <taxon>Ecdysozoa</taxon>
        <taxon>Arthropoda</taxon>
        <taxon>Chelicerata</taxon>
        <taxon>Arachnida</taxon>
        <taxon>Acari</taxon>
        <taxon>Parasitiformes</taxon>
        <taxon>Ixodida</taxon>
        <taxon>Ixodoidea</taxon>
        <taxon>Ixodidae</taxon>
        <taxon>Rhipicephalinae</taxon>
        <taxon>Rhipicephalus</taxon>
        <taxon>Rhipicephalus</taxon>
    </lineage>
</organism>
<evidence type="ECO:0008006" key="3">
    <source>
        <dbReference type="Google" id="ProtNLM"/>
    </source>
</evidence>
<accession>A0A131YDT4</accession>
<proteinExistence type="predicted"/>
<feature type="chain" id="PRO_5007284827" description="Secreted protein" evidence="1">
    <location>
        <begin position="19"/>
        <end position="96"/>
    </location>
</feature>
<dbReference type="AlphaFoldDB" id="A0A131YDT4"/>
<evidence type="ECO:0000313" key="2">
    <source>
        <dbReference type="EMBL" id="JAP76645.1"/>
    </source>
</evidence>
<keyword evidence="1" id="KW-0732">Signal</keyword>
<protein>
    <recommendedName>
        <fullName evidence="3">Secreted protein</fullName>
    </recommendedName>
</protein>
<reference evidence="2" key="1">
    <citation type="journal article" date="2016" name="Ticks Tick Borne Dis.">
        <title>De novo assembly and annotation of the salivary gland transcriptome of Rhipicephalus appendiculatus male and female ticks during blood feeding.</title>
        <authorList>
            <person name="de Castro M.H."/>
            <person name="de Klerk D."/>
            <person name="Pienaar R."/>
            <person name="Latif A.A."/>
            <person name="Rees D.J."/>
            <person name="Mans B.J."/>
        </authorList>
    </citation>
    <scope>NUCLEOTIDE SEQUENCE</scope>
    <source>
        <tissue evidence="2">Salivary glands</tissue>
    </source>
</reference>
<evidence type="ECO:0000256" key="1">
    <source>
        <dbReference type="SAM" id="SignalP"/>
    </source>
</evidence>
<feature type="signal peptide" evidence="1">
    <location>
        <begin position="1"/>
        <end position="18"/>
    </location>
</feature>